<accession>A0A9Q7UVD9</accession>
<protein>
    <submittedName>
        <fullName evidence="1">Uncharacterized protein</fullName>
    </submittedName>
</protein>
<dbReference type="EMBL" id="LT984813">
    <property type="protein sequence ID" value="SPD64378.1"/>
    <property type="molecule type" value="Genomic_DNA"/>
</dbReference>
<evidence type="ECO:0000313" key="1">
    <source>
        <dbReference type="EMBL" id="SPD64378.1"/>
    </source>
</evidence>
<organism evidence="1 2">
    <name type="scientific">Cupriavidus taiwanensis</name>
    <dbReference type="NCBI Taxonomy" id="164546"/>
    <lineage>
        <taxon>Bacteria</taxon>
        <taxon>Pseudomonadati</taxon>
        <taxon>Pseudomonadota</taxon>
        <taxon>Betaproteobacteria</taxon>
        <taxon>Burkholderiales</taxon>
        <taxon>Burkholderiaceae</taxon>
        <taxon>Cupriavidus</taxon>
    </lineage>
</organism>
<reference evidence="1 2" key="1">
    <citation type="submission" date="2018-01" db="EMBL/GenBank/DDBJ databases">
        <authorList>
            <person name="Clerissi C."/>
        </authorList>
    </citation>
    <scope>NUCLEOTIDE SEQUENCE [LARGE SCALE GENOMIC DNA]</scope>
    <source>
        <strain evidence="1">Cupriavidus taiwanensis SWF 66322</strain>
    </source>
</reference>
<gene>
    <name evidence="1" type="ORF">CBM2636_11394</name>
</gene>
<proteinExistence type="predicted"/>
<dbReference type="AlphaFoldDB" id="A0A9Q7UVD9"/>
<dbReference type="Proteomes" id="UP000254259">
    <property type="component" value="Chromosome CBM2636"/>
</dbReference>
<name>A0A9Q7UVD9_9BURK</name>
<evidence type="ECO:0000313" key="2">
    <source>
        <dbReference type="Proteomes" id="UP000254259"/>
    </source>
</evidence>
<sequence length="56" mass="5997">MTTRERGSALGKRISATNGISSAHGRRLIPVADPTDRGVLCGLQPARALARLEELR</sequence>